<gene>
    <name evidence="4" type="ORF">ELS83_02080</name>
</gene>
<accession>A0ABX1WR81</accession>
<dbReference type="Proteomes" id="UP000732105">
    <property type="component" value="Unassembled WGS sequence"/>
</dbReference>
<dbReference type="PANTHER" id="PTHR30273">
    <property type="entry name" value="PERIPLASMIC SIGNAL SENSOR AND SIGMA FACTOR ACTIVATOR FECR-RELATED"/>
    <property type="match status" value="1"/>
</dbReference>
<dbReference type="EMBL" id="RZNH01000002">
    <property type="protein sequence ID" value="NOU58590.1"/>
    <property type="molecule type" value="Genomic_DNA"/>
</dbReference>
<dbReference type="Gene3D" id="2.60.120.1440">
    <property type="match status" value="1"/>
</dbReference>
<feature type="domain" description="FecR protein" evidence="2">
    <location>
        <begin position="131"/>
        <end position="220"/>
    </location>
</feature>
<dbReference type="RefSeq" id="WP_171593857.1">
    <property type="nucleotide sequence ID" value="NZ_RZNH01000002.1"/>
</dbReference>
<dbReference type="PANTHER" id="PTHR30273:SF2">
    <property type="entry name" value="PROTEIN FECR"/>
    <property type="match status" value="1"/>
</dbReference>
<feature type="transmembrane region" description="Helical" evidence="1">
    <location>
        <begin position="96"/>
        <end position="117"/>
    </location>
</feature>
<reference evidence="4 5" key="1">
    <citation type="submission" date="2018-12" db="EMBL/GenBank/DDBJ databases">
        <title>Marinifilum JC070 sp. nov., a marine bacterium isolated from Yongle Blue Hole in the South China Sea.</title>
        <authorList>
            <person name="Fu T."/>
        </authorList>
    </citation>
    <scope>NUCLEOTIDE SEQUENCE [LARGE SCALE GENOMIC DNA]</scope>
    <source>
        <strain evidence="4 5">JC070</strain>
    </source>
</reference>
<evidence type="ECO:0000313" key="4">
    <source>
        <dbReference type="EMBL" id="NOU58590.1"/>
    </source>
</evidence>
<name>A0ABX1WR81_9BACT</name>
<dbReference type="PIRSF" id="PIRSF018266">
    <property type="entry name" value="FecR"/>
    <property type="match status" value="1"/>
</dbReference>
<dbReference type="InterPro" id="IPR006860">
    <property type="entry name" value="FecR"/>
</dbReference>
<sequence>MKNETSHNIEWESISKYLSGEMSEEERTAFEKLIDSNSEYAQIVAASEKDLGLVEDVIQIREKYNSDHAWNQVHSRISKPDNKNMSILANQNFKRVLQFAAMIVLVIGLGLVSNKVYKDYLSPYKTFISKAEDSSKTIVLADGSTVTLNGEAKLVYPKKFNSATRNVSLEGEAFFDIAKNPEKAFIITVKGAEIKVLGTSFNVIAQEDKVEVLVESGKVQFSELENNEESVILEKGDFAVLKENSLNKTLMNDDNYLSWKTQKMVFRGMPLKDVAKVIERTYRVKVEFESNDIANEKINTTFIQDPLNVVLTNICMSKSLTYEKKGQTITIKKGI</sequence>
<evidence type="ECO:0000259" key="2">
    <source>
        <dbReference type="Pfam" id="PF04773"/>
    </source>
</evidence>
<feature type="domain" description="Protein FecR C-terminal" evidence="3">
    <location>
        <begin position="263"/>
        <end position="331"/>
    </location>
</feature>
<dbReference type="Gene3D" id="3.55.50.30">
    <property type="match status" value="1"/>
</dbReference>
<evidence type="ECO:0000256" key="1">
    <source>
        <dbReference type="SAM" id="Phobius"/>
    </source>
</evidence>
<dbReference type="Pfam" id="PF16344">
    <property type="entry name" value="FecR_C"/>
    <property type="match status" value="1"/>
</dbReference>
<keyword evidence="1" id="KW-0472">Membrane</keyword>
<comment type="caution">
    <text evidence="4">The sequence shown here is derived from an EMBL/GenBank/DDBJ whole genome shotgun (WGS) entry which is preliminary data.</text>
</comment>
<proteinExistence type="predicted"/>
<protein>
    <submittedName>
        <fullName evidence="4">FecR family protein</fullName>
    </submittedName>
</protein>
<dbReference type="InterPro" id="IPR032508">
    <property type="entry name" value="FecR_C"/>
</dbReference>
<keyword evidence="5" id="KW-1185">Reference proteome</keyword>
<dbReference type="Pfam" id="PF04773">
    <property type="entry name" value="FecR"/>
    <property type="match status" value="1"/>
</dbReference>
<organism evidence="4 5">
    <name type="scientific">Marinifilum caeruleilacunae</name>
    <dbReference type="NCBI Taxonomy" id="2499076"/>
    <lineage>
        <taxon>Bacteria</taxon>
        <taxon>Pseudomonadati</taxon>
        <taxon>Bacteroidota</taxon>
        <taxon>Bacteroidia</taxon>
        <taxon>Marinilabiliales</taxon>
        <taxon>Marinifilaceae</taxon>
    </lineage>
</organism>
<keyword evidence="1" id="KW-1133">Transmembrane helix</keyword>
<evidence type="ECO:0000313" key="5">
    <source>
        <dbReference type="Proteomes" id="UP000732105"/>
    </source>
</evidence>
<dbReference type="InterPro" id="IPR012373">
    <property type="entry name" value="Ferrdict_sens_TM"/>
</dbReference>
<evidence type="ECO:0000259" key="3">
    <source>
        <dbReference type="Pfam" id="PF16344"/>
    </source>
</evidence>
<keyword evidence="1" id="KW-0812">Transmembrane</keyword>